<keyword evidence="13" id="KW-1185">Reference proteome</keyword>
<evidence type="ECO:0000256" key="9">
    <source>
        <dbReference type="SAM" id="MobiDB-lite"/>
    </source>
</evidence>
<protein>
    <recommendedName>
        <fullName evidence="2">histidine kinase</fullName>
        <ecNumber evidence="2">2.7.13.3</ecNumber>
    </recommendedName>
</protein>
<dbReference type="PROSITE" id="PS50109">
    <property type="entry name" value="HIS_KIN"/>
    <property type="match status" value="1"/>
</dbReference>
<dbReference type="Pfam" id="PF02518">
    <property type="entry name" value="HATPase_c"/>
    <property type="match status" value="1"/>
</dbReference>
<sequence length="644" mass="69952">MDPLPLRRLLLRESLLIVGLGGLGLAGVGWSGARAIMISQAKTRAEMGLSDVERRLKRSLNEAVRTGEALAQMGRLGQLAPMDTLAGEQQLLAELRSRPGLSNLTFVLPDGQASAANTPEAEYQNLWITRGTHVEGGLPQRLIHLWDEQGRLIRTEPDPAAPPDWRLRPWVLQGLKETRGSWTPPYPFLGKVGFGFTYTIPVSQGDRPLGVLGVDLVLGDIQPWLREAKPTEGTRLAVLDGDGRLLVPPEQEGSPSPPDHSRALKPEPLDPLRHPIPAAVHRVERADRAGSWPQIKVGRETFLVQRRRFRLDGGLDWEILAAIPEEDLLREPRRVALATLVLSLGALAFLAWRMAWSSRQIAEPLERLAAQAEALVEGHVIVSPETPIAEVQNLAKTLRVASLALEERSSLEGHLRVAQRREMIGTLAAGVAHDLGNLLSAVGANLEMAQDPSLPEDLRTRSLDLASSALRRGRGFLRALLTIGRPVEEDPGPIELGALLRESGSLLEPLLGAQVTLQVVPPQDPVWIHGDRLQLEQVLLNLAVNGRDAMPRGGPLRLEAGKGSDGRPYLAVMDGGEGIPPDVKDQLFTPFFTTKGPDRGSGLGLAMVQGIARAHGAEIEVHSETGQGSRFTLRFPGSTPLPDR</sequence>
<dbReference type="PANTHER" id="PTHR43065:SF46">
    <property type="entry name" value="C4-DICARBOXYLATE TRANSPORT SENSOR PROTEIN DCTB"/>
    <property type="match status" value="1"/>
</dbReference>
<evidence type="ECO:0000259" key="11">
    <source>
        <dbReference type="PROSITE" id="PS50109"/>
    </source>
</evidence>
<evidence type="ECO:0000256" key="4">
    <source>
        <dbReference type="ARBA" id="ARBA00022679"/>
    </source>
</evidence>
<evidence type="ECO:0000256" key="5">
    <source>
        <dbReference type="ARBA" id="ARBA00022741"/>
    </source>
</evidence>
<keyword evidence="8" id="KW-0902">Two-component regulatory system</keyword>
<dbReference type="RefSeq" id="WP_285577197.1">
    <property type="nucleotide sequence ID" value="NZ_BSDE01000007.1"/>
</dbReference>
<keyword evidence="6" id="KW-0418">Kinase</keyword>
<evidence type="ECO:0000313" key="12">
    <source>
        <dbReference type="EMBL" id="GLH74677.1"/>
    </source>
</evidence>
<keyword evidence="4" id="KW-0808">Transferase</keyword>
<feature type="compositionally biased region" description="Basic and acidic residues" evidence="9">
    <location>
        <begin position="259"/>
        <end position="271"/>
    </location>
</feature>
<organism evidence="12 13">
    <name type="scientific">Geothrix limicola</name>
    <dbReference type="NCBI Taxonomy" id="2927978"/>
    <lineage>
        <taxon>Bacteria</taxon>
        <taxon>Pseudomonadati</taxon>
        <taxon>Acidobacteriota</taxon>
        <taxon>Holophagae</taxon>
        <taxon>Holophagales</taxon>
        <taxon>Holophagaceae</taxon>
        <taxon>Geothrix</taxon>
    </lineage>
</organism>
<evidence type="ECO:0000256" key="1">
    <source>
        <dbReference type="ARBA" id="ARBA00000085"/>
    </source>
</evidence>
<dbReference type="SUPFAM" id="SSF47384">
    <property type="entry name" value="Homodimeric domain of signal transducing histidine kinase"/>
    <property type="match status" value="1"/>
</dbReference>
<name>A0ABQ5QII4_9BACT</name>
<evidence type="ECO:0000256" key="10">
    <source>
        <dbReference type="SAM" id="Phobius"/>
    </source>
</evidence>
<dbReference type="InterPro" id="IPR003594">
    <property type="entry name" value="HATPase_dom"/>
</dbReference>
<dbReference type="SUPFAM" id="SSF55874">
    <property type="entry name" value="ATPase domain of HSP90 chaperone/DNA topoisomerase II/histidine kinase"/>
    <property type="match status" value="1"/>
</dbReference>
<feature type="transmembrane region" description="Helical" evidence="10">
    <location>
        <begin position="335"/>
        <end position="356"/>
    </location>
</feature>
<dbReference type="CDD" id="cd00082">
    <property type="entry name" value="HisKA"/>
    <property type="match status" value="1"/>
</dbReference>
<proteinExistence type="predicted"/>
<dbReference type="PRINTS" id="PR00344">
    <property type="entry name" value="BCTRLSENSOR"/>
</dbReference>
<keyword evidence="3" id="KW-0597">Phosphoprotein</keyword>
<evidence type="ECO:0000256" key="8">
    <source>
        <dbReference type="ARBA" id="ARBA00023012"/>
    </source>
</evidence>
<dbReference type="InterPro" id="IPR004358">
    <property type="entry name" value="Sig_transdc_His_kin-like_C"/>
</dbReference>
<dbReference type="InterPro" id="IPR003661">
    <property type="entry name" value="HisK_dim/P_dom"/>
</dbReference>
<accession>A0ABQ5QII4</accession>
<evidence type="ECO:0000256" key="2">
    <source>
        <dbReference type="ARBA" id="ARBA00012438"/>
    </source>
</evidence>
<gene>
    <name evidence="12" type="ORF">GETHLI_31790</name>
</gene>
<keyword evidence="10" id="KW-1133">Transmembrane helix</keyword>
<dbReference type="EMBL" id="BSDE01000007">
    <property type="protein sequence ID" value="GLH74677.1"/>
    <property type="molecule type" value="Genomic_DNA"/>
</dbReference>
<dbReference type="SMART" id="SM00388">
    <property type="entry name" value="HisKA"/>
    <property type="match status" value="1"/>
</dbReference>
<evidence type="ECO:0000313" key="13">
    <source>
        <dbReference type="Proteomes" id="UP001165069"/>
    </source>
</evidence>
<reference evidence="12 13" key="1">
    <citation type="journal article" date="2023" name="Antonie Van Leeuwenhoek">
        <title>Mesoterricola silvestris gen. nov., sp. nov., Mesoterricola sediminis sp. nov., Geothrix oryzae sp. nov., Geothrix edaphica sp. nov., Geothrix rubra sp. nov., and Geothrix limicola sp. nov., six novel members of Acidobacteriota isolated from soils.</title>
        <authorList>
            <person name="Itoh H."/>
            <person name="Sugisawa Y."/>
            <person name="Mise K."/>
            <person name="Xu Z."/>
            <person name="Kuniyasu M."/>
            <person name="Ushijima N."/>
            <person name="Kawano K."/>
            <person name="Kobayashi E."/>
            <person name="Shiratori Y."/>
            <person name="Masuda Y."/>
            <person name="Senoo K."/>
        </authorList>
    </citation>
    <scope>NUCLEOTIDE SEQUENCE [LARGE SCALE GENOMIC DNA]</scope>
    <source>
        <strain evidence="12 13">Red804</strain>
    </source>
</reference>
<keyword evidence="10" id="KW-0812">Transmembrane</keyword>
<dbReference type="Gene3D" id="3.30.565.10">
    <property type="entry name" value="Histidine kinase-like ATPase, C-terminal domain"/>
    <property type="match status" value="1"/>
</dbReference>
<evidence type="ECO:0000256" key="7">
    <source>
        <dbReference type="ARBA" id="ARBA00022840"/>
    </source>
</evidence>
<dbReference type="InterPro" id="IPR036097">
    <property type="entry name" value="HisK_dim/P_sf"/>
</dbReference>
<evidence type="ECO:0000256" key="3">
    <source>
        <dbReference type="ARBA" id="ARBA00022553"/>
    </source>
</evidence>
<comment type="catalytic activity">
    <reaction evidence="1">
        <text>ATP + protein L-histidine = ADP + protein N-phospho-L-histidine.</text>
        <dbReference type="EC" id="2.7.13.3"/>
    </reaction>
</comment>
<keyword evidence="10" id="KW-0472">Membrane</keyword>
<dbReference type="InterPro" id="IPR036890">
    <property type="entry name" value="HATPase_C_sf"/>
</dbReference>
<keyword evidence="5" id="KW-0547">Nucleotide-binding</keyword>
<dbReference type="Gene3D" id="3.30.450.20">
    <property type="entry name" value="PAS domain"/>
    <property type="match status" value="1"/>
</dbReference>
<comment type="caution">
    <text evidence="12">The sequence shown here is derived from an EMBL/GenBank/DDBJ whole genome shotgun (WGS) entry which is preliminary data.</text>
</comment>
<feature type="transmembrane region" description="Helical" evidence="10">
    <location>
        <begin position="15"/>
        <end position="37"/>
    </location>
</feature>
<keyword evidence="7" id="KW-0067">ATP-binding</keyword>
<feature type="region of interest" description="Disordered" evidence="9">
    <location>
        <begin position="245"/>
        <end position="271"/>
    </location>
</feature>
<dbReference type="InterPro" id="IPR005467">
    <property type="entry name" value="His_kinase_dom"/>
</dbReference>
<feature type="domain" description="Histidine kinase" evidence="11">
    <location>
        <begin position="430"/>
        <end position="639"/>
    </location>
</feature>
<dbReference type="Proteomes" id="UP001165069">
    <property type="component" value="Unassembled WGS sequence"/>
</dbReference>
<dbReference type="Gene3D" id="1.10.287.130">
    <property type="match status" value="1"/>
</dbReference>
<dbReference type="SMART" id="SM00387">
    <property type="entry name" value="HATPase_c"/>
    <property type="match status" value="1"/>
</dbReference>
<dbReference type="PANTHER" id="PTHR43065">
    <property type="entry name" value="SENSOR HISTIDINE KINASE"/>
    <property type="match status" value="1"/>
</dbReference>
<dbReference type="EC" id="2.7.13.3" evidence="2"/>
<evidence type="ECO:0000256" key="6">
    <source>
        <dbReference type="ARBA" id="ARBA00022777"/>
    </source>
</evidence>